<gene>
    <name evidence="2" type="primary">LOC142178393</name>
</gene>
<proteinExistence type="predicted"/>
<evidence type="ECO:0000313" key="2">
    <source>
        <dbReference type="RefSeq" id="XP_075103834.1"/>
    </source>
</evidence>
<dbReference type="Proteomes" id="UP000790787">
    <property type="component" value="Chromosome 24"/>
</dbReference>
<accession>A0AC58U396</accession>
<reference evidence="1" key="1">
    <citation type="journal article" date="2014" name="Nat. Commun.">
        <title>The tobacco genome sequence and its comparison with those of tomato and potato.</title>
        <authorList>
            <person name="Sierro N."/>
            <person name="Battey J.N."/>
            <person name="Ouadi S."/>
            <person name="Bakaher N."/>
            <person name="Bovet L."/>
            <person name="Willig A."/>
            <person name="Goepfert S."/>
            <person name="Peitsch M.C."/>
            <person name="Ivanov N.V."/>
        </authorList>
    </citation>
    <scope>NUCLEOTIDE SEQUENCE [LARGE SCALE GENOMIC DNA]</scope>
</reference>
<reference evidence="2" key="2">
    <citation type="submission" date="2025-08" db="UniProtKB">
        <authorList>
            <consortium name="RefSeq"/>
        </authorList>
    </citation>
    <scope>IDENTIFICATION</scope>
    <source>
        <tissue evidence="2">Leaf</tissue>
    </source>
</reference>
<sequence>MARQSKFPFPSSSISSKKVFELIHVDTWGPYNGATYDGFKYFLTIADDFSRGTWTYLLTNKSNVFTILKGFLAMVERQFNSKVKIIRTKFEPRATPCVFLGYPHEKKGYKVLKLKNLKPFISRDVVFHEEFFPFASIKSNSSSDVSLPTAKVSLSNQNPEVSPFATRPHTEVSQEPTESSIDLCSSHISSIHPSTHISSSSSSKFFPDSPVLSSQSHTSLPAFSSLNSDPMMDVLIRKSTRPHTTLSYLKDYICNALQLTDVSNSCFLTPVTPTCISFSELSSTKQHMLNTLSNIQEPLNYLQAAHHPRWKETMDKEIEALELNKTWGVVELLPGRKALPCK</sequence>
<keyword evidence="1" id="KW-1185">Reference proteome</keyword>
<protein>
    <submittedName>
        <fullName evidence="2">Uncharacterized protein LOC142178393</fullName>
    </submittedName>
</protein>
<name>A0AC58U396_TOBAC</name>
<dbReference type="RefSeq" id="XP_075103834.1">
    <property type="nucleotide sequence ID" value="XM_075247733.1"/>
</dbReference>
<evidence type="ECO:0000313" key="1">
    <source>
        <dbReference type="Proteomes" id="UP000790787"/>
    </source>
</evidence>
<organism evidence="1 2">
    <name type="scientific">Nicotiana tabacum</name>
    <name type="common">Common tobacco</name>
    <dbReference type="NCBI Taxonomy" id="4097"/>
    <lineage>
        <taxon>Eukaryota</taxon>
        <taxon>Viridiplantae</taxon>
        <taxon>Streptophyta</taxon>
        <taxon>Embryophyta</taxon>
        <taxon>Tracheophyta</taxon>
        <taxon>Spermatophyta</taxon>
        <taxon>Magnoliopsida</taxon>
        <taxon>eudicotyledons</taxon>
        <taxon>Gunneridae</taxon>
        <taxon>Pentapetalae</taxon>
        <taxon>asterids</taxon>
        <taxon>lamiids</taxon>
        <taxon>Solanales</taxon>
        <taxon>Solanaceae</taxon>
        <taxon>Nicotianoideae</taxon>
        <taxon>Nicotianeae</taxon>
        <taxon>Nicotiana</taxon>
    </lineage>
</organism>